<dbReference type="Proteomes" id="UP000001424">
    <property type="component" value="Chromosome"/>
</dbReference>
<feature type="region of interest" description="Disordered" evidence="1">
    <location>
        <begin position="1"/>
        <end position="20"/>
    </location>
</feature>
<dbReference type="EMBL" id="AE016825">
    <property type="protein sequence ID" value="AAQ61772.1"/>
    <property type="molecule type" value="Genomic_DNA"/>
</dbReference>
<keyword evidence="3" id="KW-1185">Reference proteome</keyword>
<sequence length="112" mass="11714">MRPRLAHALGLPQMAAGQPPQLKPVPAAVVAQRDAVGAAAPRHPPQSVLPGRGAMPYPQAVKQAGSPEALPAAPLIELAAPGLDRKLHSPPQQMAHAALQLCNAQYRYTAEE</sequence>
<accession>Q7NQM6</accession>
<evidence type="ECO:0000313" key="2">
    <source>
        <dbReference type="EMBL" id="AAQ61772.1"/>
    </source>
</evidence>
<evidence type="ECO:0000313" key="3">
    <source>
        <dbReference type="Proteomes" id="UP000001424"/>
    </source>
</evidence>
<name>Q7NQM6_CHRVO</name>
<protein>
    <submittedName>
        <fullName evidence="2">Uncharacterized protein</fullName>
    </submittedName>
</protein>
<dbReference type="HOGENOM" id="CLU_2141449_0_0_4"/>
<evidence type="ECO:0000256" key="1">
    <source>
        <dbReference type="SAM" id="MobiDB-lite"/>
    </source>
</evidence>
<feature type="region of interest" description="Disordered" evidence="1">
    <location>
        <begin position="36"/>
        <end position="66"/>
    </location>
</feature>
<proteinExistence type="predicted"/>
<gene>
    <name evidence="2" type="ordered locus">CV_4111</name>
</gene>
<reference evidence="2 3" key="1">
    <citation type="journal article" date="2003" name="Proc. Natl. Acad. Sci. U.S.A.">
        <title>The complete genome sequence of Chromobacterium violaceum reveals remarkable and exploitable bacterial adaptability.</title>
        <authorList>
            <person name="Vasconcelos A.T.R."/>
            <person name="de Almeida D.F."/>
            <person name="Almeida F.C."/>
            <person name="de Almeida L.G.P."/>
            <person name="de Almeida R."/>
            <person name="Goncalves J.A.A."/>
            <person name="Andrade E.M."/>
            <person name="Antonio R.V."/>
            <person name="Araripe J."/>
            <person name="de Araujo M.F.F."/>
            <person name="Filho S.A."/>
            <person name="Azevedo V."/>
            <person name="Batista A.J."/>
            <person name="Bataus L.A.M."/>
            <person name="Batista J.S."/>
            <person name="Belo A."/>
            <person name="vander Berg C."/>
            <person name="Blamey J."/>
            <person name="Bogo M."/>
            <person name="Bonato S."/>
            <person name="Bordignon J."/>
            <person name="Brito C.A."/>
            <person name="Brocchi M."/>
            <person name="Burity H.A."/>
            <person name="Camargo A.A."/>
            <person name="Cardoso D.D.P."/>
            <person name="Carneiro N.P."/>
            <person name="Carraro D.M."/>
            <person name="Carvalho C.M.B."/>
            <person name="Cascardo J.C.M."/>
            <person name="Cavada B.S."/>
            <person name="Chueire L.M.O."/>
            <person name="Pasa T.B.C."/>
            <person name="Duran N."/>
            <person name="Fagundes N."/>
            <person name="Falcao C.L."/>
            <person name="Fantinatti F."/>
            <person name="Farias I.P."/>
            <person name="Felipe M.S.S."/>
            <person name="Ferrari L.P."/>
            <person name="Ferro J.A."/>
            <person name="Ferro M.I.T."/>
            <person name="Franco G.R."/>
            <person name="Freitas N.S.A."/>
            <person name="Furlan L.R."/>
            <person name="Gazzinelli R.T."/>
            <person name="Gomes E.A."/>
            <person name="Goncalves P.R."/>
            <person name="Grangeiro T.B."/>
            <person name="Grattapaglia D."/>
            <person name="Grisard E.C."/>
            <person name="Guimaraes C.T."/>
            <person name="Hanna E.S."/>
            <person name="Hungria M."/>
            <person name="Jardim S.N."/>
            <person name="Laurino J."/>
            <person name="Leoi L.C.T."/>
            <person name="Fassarella L."/>
            <person name="Lima A."/>
            <person name="Loureiro M.F."/>
            <person name="Lyra M.C.P."/>
            <person name="Macedo M."/>
            <person name="Madeira H.M.F."/>
            <person name="Manfio G.P."/>
            <person name="Maranhao A.Q."/>
            <person name="Martins W.S."/>
            <person name="di Mauro S.M.Z."/>
            <person name="de Medeiros S.R.B."/>
            <person name="Meissner R.D.V."/>
            <person name="Menck C.F.M."/>
            <person name="Moreira M.A.M."/>
            <person name="Nascimento F.F."/>
            <person name="Nicolas M.F."/>
            <person name="Oliveira J.G."/>
            <person name="Oliveira S.C."/>
            <person name="Paixao R.F.C."/>
            <person name="Parente J.A."/>
            <person name="Pedrosa F.O."/>
            <person name="Pena S.J.D."/>
            <person name="Perreira J.O."/>
            <person name="Perreira M."/>
            <person name="Pinto L.S.R.C."/>
            <person name="Pinto L.S."/>
            <person name="Porto J.I.R."/>
            <person name="Potrich D.P."/>
            <person name="Neto C.E.R."/>
            <person name="Reis A.M.M."/>
            <person name="Rigo L.U."/>
            <person name="Rondinelli E."/>
            <person name="dos Santos E.B.P."/>
            <person name="Santos F.R."/>
            <person name="Schneider M.P.C."/>
            <person name="Seuanez H.N."/>
            <person name="Silva A.M.R."/>
            <person name="da Silva A.L.C."/>
            <person name="Silva D.W."/>
            <person name="Silva R."/>
            <person name="Simoes I.C."/>
            <person name="Simon D."/>
            <person name="Soares C.M.A."/>
            <person name="Soares R.B.A."/>
            <person name="Souza E.M."/>
            <person name="Souza K.R.L."/>
            <person name="Souza R.C."/>
            <person name="Steffens M.B.R."/>
            <person name="Steindel M."/>
            <person name="Teixeira S.R."/>
            <person name="Urmenyi T."/>
            <person name="Vettore A."/>
            <person name="Wassem R."/>
            <person name="Zaha A."/>
            <person name="Simpson A.J.G."/>
        </authorList>
    </citation>
    <scope>NUCLEOTIDE SEQUENCE [LARGE SCALE GENOMIC DNA]</scope>
    <source>
        <strain evidence="3">ATCC 12472 / DSM 30191 / JCM 1249 / NBRC 12614 / NCIMB 9131 / NCTC 9757</strain>
    </source>
</reference>
<dbReference type="KEGG" id="cvi:CV_4111"/>
<organism evidence="2 3">
    <name type="scientific">Chromobacterium violaceum (strain ATCC 12472 / DSM 30191 / JCM 1249 / CCUG 213 / NBRC 12614 / NCIMB 9131 / NCTC 9757 / MK)</name>
    <dbReference type="NCBI Taxonomy" id="243365"/>
    <lineage>
        <taxon>Bacteria</taxon>
        <taxon>Pseudomonadati</taxon>
        <taxon>Pseudomonadota</taxon>
        <taxon>Betaproteobacteria</taxon>
        <taxon>Neisseriales</taxon>
        <taxon>Chromobacteriaceae</taxon>
        <taxon>Chromobacterium</taxon>
    </lineage>
</organism>
<dbReference type="AlphaFoldDB" id="Q7NQM6"/>
<dbReference type="STRING" id="243365.CV_4111"/>